<organism evidence="1 2">
    <name type="scientific">Trichophyton verrucosum (strain HKI 0517)</name>
    <dbReference type="NCBI Taxonomy" id="663202"/>
    <lineage>
        <taxon>Eukaryota</taxon>
        <taxon>Fungi</taxon>
        <taxon>Dikarya</taxon>
        <taxon>Ascomycota</taxon>
        <taxon>Pezizomycotina</taxon>
        <taxon>Eurotiomycetes</taxon>
        <taxon>Eurotiomycetidae</taxon>
        <taxon>Onygenales</taxon>
        <taxon>Arthrodermataceae</taxon>
        <taxon>Trichophyton</taxon>
    </lineage>
</organism>
<keyword evidence="2" id="KW-1185">Reference proteome</keyword>
<evidence type="ECO:0000313" key="2">
    <source>
        <dbReference type="Proteomes" id="UP000008383"/>
    </source>
</evidence>
<evidence type="ECO:0000313" key="1">
    <source>
        <dbReference type="EMBL" id="EFE43560.1"/>
    </source>
</evidence>
<dbReference type="KEGG" id="tve:TRV_01670"/>
<protein>
    <submittedName>
        <fullName evidence="1">Uncharacterized protein</fullName>
    </submittedName>
</protein>
<dbReference type="RefSeq" id="XP_003024171.1">
    <property type="nucleotide sequence ID" value="XM_003024125.1"/>
</dbReference>
<dbReference type="HOGENOM" id="CLU_128289_0_0_1"/>
<dbReference type="EMBL" id="ACYE01000085">
    <property type="protein sequence ID" value="EFE43560.1"/>
    <property type="molecule type" value="Genomic_DNA"/>
</dbReference>
<proteinExistence type="predicted"/>
<name>D4D3L0_TRIVH</name>
<reference evidence="2" key="1">
    <citation type="journal article" date="2011" name="Genome Biol.">
        <title>Comparative and functional genomics provide insights into the pathogenicity of dermatophytic fungi.</title>
        <authorList>
            <person name="Burmester A."/>
            <person name="Shelest E."/>
            <person name="Gloeckner G."/>
            <person name="Heddergott C."/>
            <person name="Schindler S."/>
            <person name="Staib P."/>
            <person name="Heidel A."/>
            <person name="Felder M."/>
            <person name="Petzold A."/>
            <person name="Szafranski K."/>
            <person name="Feuermann M."/>
            <person name="Pedruzzi I."/>
            <person name="Priebe S."/>
            <person name="Groth M."/>
            <person name="Winkler R."/>
            <person name="Li W."/>
            <person name="Kniemeyer O."/>
            <person name="Schroeckh V."/>
            <person name="Hertweck C."/>
            <person name="Hube B."/>
            <person name="White T.C."/>
            <person name="Platzer M."/>
            <person name="Guthke R."/>
            <person name="Heitman J."/>
            <person name="Woestemeyer J."/>
            <person name="Zipfel P.F."/>
            <person name="Monod M."/>
            <person name="Brakhage A.A."/>
        </authorList>
    </citation>
    <scope>NUCLEOTIDE SEQUENCE [LARGE SCALE GENOMIC DNA]</scope>
    <source>
        <strain evidence="2">HKI 0517</strain>
    </source>
</reference>
<dbReference type="AlphaFoldDB" id="D4D3L0"/>
<dbReference type="GeneID" id="9579209"/>
<sequence>MFDYLGIFYISDLLRKVKGWFQIPENYDKEVKWIDEMDETFNNHDFLLQESIFLRELFIERAIEGKLGQTVKPLYSGPKNWKEKLRDAGYQHWTIQKEMHERYLNQPDGPISRQYDISLSRKDQILANNPAKYLSQKRLVQLLLTCVGVREEIKVRTWSV</sequence>
<gene>
    <name evidence="1" type="ORF">TRV_01670</name>
</gene>
<accession>D4D3L0</accession>
<comment type="caution">
    <text evidence="1">The sequence shown here is derived from an EMBL/GenBank/DDBJ whole genome shotgun (WGS) entry which is preliminary data.</text>
</comment>
<dbReference type="Proteomes" id="UP000008383">
    <property type="component" value="Unassembled WGS sequence"/>
</dbReference>